<dbReference type="EMBL" id="CM044702">
    <property type="protein sequence ID" value="KAI5675959.1"/>
    <property type="molecule type" value="Genomic_DNA"/>
</dbReference>
<proteinExistence type="predicted"/>
<accession>A0ACC0BTN1</accession>
<gene>
    <name evidence="1" type="ORF">M9H77_06909</name>
</gene>
<evidence type="ECO:0000313" key="2">
    <source>
        <dbReference type="Proteomes" id="UP001060085"/>
    </source>
</evidence>
<sequence>MFHVSLSILSYLYLGRTKLSLGFAAMAGLALYFSDEWQIFEPSPTATGEGDFELPASWQGKTLWVFADMTESALFSSDEWQISELCILLAGGSNIFKLTNQTITICLSSDRRIGSREFGISLRFCPSLFAYDFSQKSTSFLFWKLKSNQNEALNIFLRTFFLFSSGSSSMVVAAVVVRALVFDKIEAVMIFPCIILPEHNDRAIEKKSDPYLGLENPDGMFPSLFLSLKNFQL</sequence>
<dbReference type="Proteomes" id="UP001060085">
    <property type="component" value="Linkage Group LG02"/>
</dbReference>
<evidence type="ECO:0000313" key="1">
    <source>
        <dbReference type="EMBL" id="KAI5675959.1"/>
    </source>
</evidence>
<comment type="caution">
    <text evidence="1">The sequence shown here is derived from an EMBL/GenBank/DDBJ whole genome shotgun (WGS) entry which is preliminary data.</text>
</comment>
<reference evidence="2" key="1">
    <citation type="journal article" date="2023" name="Nat. Plants">
        <title>Single-cell RNA sequencing provides a high-resolution roadmap for understanding the multicellular compartmentation of specialized metabolism.</title>
        <authorList>
            <person name="Sun S."/>
            <person name="Shen X."/>
            <person name="Li Y."/>
            <person name="Li Y."/>
            <person name="Wang S."/>
            <person name="Li R."/>
            <person name="Zhang H."/>
            <person name="Shen G."/>
            <person name="Guo B."/>
            <person name="Wei J."/>
            <person name="Xu J."/>
            <person name="St-Pierre B."/>
            <person name="Chen S."/>
            <person name="Sun C."/>
        </authorList>
    </citation>
    <scope>NUCLEOTIDE SEQUENCE [LARGE SCALE GENOMIC DNA]</scope>
</reference>
<protein>
    <submittedName>
        <fullName evidence="1">Uncharacterized protein</fullName>
    </submittedName>
</protein>
<keyword evidence="2" id="KW-1185">Reference proteome</keyword>
<name>A0ACC0BTN1_CATRO</name>
<organism evidence="1 2">
    <name type="scientific">Catharanthus roseus</name>
    <name type="common">Madagascar periwinkle</name>
    <name type="synonym">Vinca rosea</name>
    <dbReference type="NCBI Taxonomy" id="4058"/>
    <lineage>
        <taxon>Eukaryota</taxon>
        <taxon>Viridiplantae</taxon>
        <taxon>Streptophyta</taxon>
        <taxon>Embryophyta</taxon>
        <taxon>Tracheophyta</taxon>
        <taxon>Spermatophyta</taxon>
        <taxon>Magnoliopsida</taxon>
        <taxon>eudicotyledons</taxon>
        <taxon>Gunneridae</taxon>
        <taxon>Pentapetalae</taxon>
        <taxon>asterids</taxon>
        <taxon>lamiids</taxon>
        <taxon>Gentianales</taxon>
        <taxon>Apocynaceae</taxon>
        <taxon>Rauvolfioideae</taxon>
        <taxon>Vinceae</taxon>
        <taxon>Catharanthinae</taxon>
        <taxon>Catharanthus</taxon>
    </lineage>
</organism>